<keyword evidence="2" id="KW-1185">Reference proteome</keyword>
<name>A0A3P8HBP6_9TREM</name>
<dbReference type="GO" id="GO:0008375">
    <property type="term" value="F:acetylglucosaminyltransferase activity"/>
    <property type="evidence" value="ECO:0007669"/>
    <property type="project" value="TreeGrafter"/>
</dbReference>
<dbReference type="Proteomes" id="UP000272942">
    <property type="component" value="Unassembled WGS sequence"/>
</dbReference>
<accession>A0A3P8HBP6</accession>
<dbReference type="PANTHER" id="PTHR19297">
    <property type="entry name" value="GLYCOSYLTRANSFERASE 14 FAMILY MEMBER"/>
    <property type="match status" value="1"/>
</dbReference>
<dbReference type="EMBL" id="UZAN01044694">
    <property type="protein sequence ID" value="VDP81278.1"/>
    <property type="molecule type" value="Genomic_DNA"/>
</dbReference>
<dbReference type="PANTHER" id="PTHR19297:SF185">
    <property type="entry name" value="BETA-1,3-GALACTOSYL-O-GLYCOSYL-GLYCOPROTEIN BETA-1,6-N-ACETYLGLUCOSAMINYLTRANSFERASE 3"/>
    <property type="match status" value="1"/>
</dbReference>
<evidence type="ECO:0000313" key="2">
    <source>
        <dbReference type="Proteomes" id="UP000272942"/>
    </source>
</evidence>
<proteinExistence type="predicted"/>
<organism evidence="1 2">
    <name type="scientific">Echinostoma caproni</name>
    <dbReference type="NCBI Taxonomy" id="27848"/>
    <lineage>
        <taxon>Eukaryota</taxon>
        <taxon>Metazoa</taxon>
        <taxon>Spiralia</taxon>
        <taxon>Lophotrochozoa</taxon>
        <taxon>Platyhelminthes</taxon>
        <taxon>Trematoda</taxon>
        <taxon>Digenea</taxon>
        <taxon>Plagiorchiida</taxon>
        <taxon>Echinostomata</taxon>
        <taxon>Echinostomatoidea</taxon>
        <taxon>Echinostomatidae</taxon>
        <taxon>Echinostoma</taxon>
    </lineage>
</organism>
<reference evidence="1 2" key="1">
    <citation type="submission" date="2018-11" db="EMBL/GenBank/DDBJ databases">
        <authorList>
            <consortium name="Pathogen Informatics"/>
        </authorList>
    </citation>
    <scope>NUCLEOTIDE SEQUENCE [LARGE SCALE GENOMIC DNA]</scope>
    <source>
        <strain evidence="1 2">Egypt</strain>
    </source>
</reference>
<dbReference type="OrthoDB" id="2019572at2759"/>
<dbReference type="AlphaFoldDB" id="A0A3P8HBP6"/>
<evidence type="ECO:0000313" key="1">
    <source>
        <dbReference type="EMBL" id="VDP81278.1"/>
    </source>
</evidence>
<protein>
    <submittedName>
        <fullName evidence="1">Uncharacterized protein</fullName>
    </submittedName>
</protein>
<sequence length="151" mass="17577">MNNPKSKELYQSLLQYEKKQNERIVSDETFFATLNHNPDIYPIPGAFTGIHEDRVAFLLTRAKIWATSHQLCVGGHWQRSICIFGMAELPYLLRQPHFFANKFLSNVEPLAYELLEMWLAAKVLNETTHNRLADSFNSTFYRLSPYATQHL</sequence>
<gene>
    <name evidence="1" type="ORF">ECPE_LOCUS7502</name>
</gene>